<dbReference type="InterPro" id="IPR049492">
    <property type="entry name" value="BD-FAE-like_dom"/>
</dbReference>
<dbReference type="Pfam" id="PF20434">
    <property type="entry name" value="BD-FAE"/>
    <property type="match status" value="1"/>
</dbReference>
<dbReference type="SUPFAM" id="SSF53474">
    <property type="entry name" value="alpha/beta-Hydrolases"/>
    <property type="match status" value="1"/>
</dbReference>
<organism evidence="3 4">
    <name type="scientific">Agrocybe chaxingu</name>
    <dbReference type="NCBI Taxonomy" id="84603"/>
    <lineage>
        <taxon>Eukaryota</taxon>
        <taxon>Fungi</taxon>
        <taxon>Dikarya</taxon>
        <taxon>Basidiomycota</taxon>
        <taxon>Agaricomycotina</taxon>
        <taxon>Agaricomycetes</taxon>
        <taxon>Agaricomycetidae</taxon>
        <taxon>Agaricales</taxon>
        <taxon>Agaricineae</taxon>
        <taxon>Strophariaceae</taxon>
        <taxon>Agrocybe</taxon>
    </lineage>
</organism>
<name>A0A9W8K0P1_9AGAR</name>
<proteinExistence type="predicted"/>
<protein>
    <recommendedName>
        <fullName evidence="2">BD-FAE-like domain-containing protein</fullName>
    </recommendedName>
</protein>
<evidence type="ECO:0000313" key="4">
    <source>
        <dbReference type="Proteomes" id="UP001148786"/>
    </source>
</evidence>
<comment type="caution">
    <text evidence="3">The sequence shown here is derived from an EMBL/GenBank/DDBJ whole genome shotgun (WGS) entry which is preliminary data.</text>
</comment>
<keyword evidence="1" id="KW-0378">Hydrolase</keyword>
<dbReference type="AlphaFoldDB" id="A0A9W8K0P1"/>
<gene>
    <name evidence="3" type="ORF">NLJ89_g5736</name>
</gene>
<reference evidence="3" key="1">
    <citation type="submission" date="2022-07" db="EMBL/GenBank/DDBJ databases">
        <title>Genome Sequence of Agrocybe chaxingu.</title>
        <authorList>
            <person name="Buettner E."/>
        </authorList>
    </citation>
    <scope>NUCLEOTIDE SEQUENCE</scope>
    <source>
        <strain evidence="3">MP-N11</strain>
    </source>
</reference>
<accession>A0A9W8K0P1</accession>
<dbReference type="PANTHER" id="PTHR48081:SF3">
    <property type="entry name" value="ALPHA_BETA HYDROLASE FOLD-3 DOMAIN-CONTAINING PROTEIN"/>
    <property type="match status" value="1"/>
</dbReference>
<evidence type="ECO:0000259" key="2">
    <source>
        <dbReference type="Pfam" id="PF20434"/>
    </source>
</evidence>
<evidence type="ECO:0000313" key="3">
    <source>
        <dbReference type="EMBL" id="KAJ3508469.1"/>
    </source>
</evidence>
<dbReference type="OrthoDB" id="408631at2759"/>
<dbReference type="InterPro" id="IPR050300">
    <property type="entry name" value="GDXG_lipolytic_enzyme"/>
</dbReference>
<dbReference type="InterPro" id="IPR029058">
    <property type="entry name" value="AB_hydrolase_fold"/>
</dbReference>
<dbReference type="Proteomes" id="UP001148786">
    <property type="component" value="Unassembled WGS sequence"/>
</dbReference>
<sequence>MKPLKPPLELVFNRVEGLGIAMDVYIPDSASKEAPVPVLLWWHGVPPHMLKAPDKHNLCLISADYRLAPQTRFPGILSDCKAAIDFLHTAEFAEATSHRVDVSHVVLSGSSAGGWLCLLAGTGIGFEACGLARPRPIRGIAALYPITDLQDPFWKRKQHPVSYRDRIIDRAEVEPFINPDDVKTTWCAAEDRRRIFYDYMVQEAILSELLLDGTGIPEKSFSIADSLRSRKFKPPPIYIMTGNDDKKVPHVQSSDMFEAAKEIGASVDYHTRGHRSRLRLRSKV</sequence>
<evidence type="ECO:0000256" key="1">
    <source>
        <dbReference type="ARBA" id="ARBA00022801"/>
    </source>
</evidence>
<dbReference type="Gene3D" id="3.40.50.1820">
    <property type="entry name" value="alpha/beta hydrolase"/>
    <property type="match status" value="1"/>
</dbReference>
<dbReference type="PANTHER" id="PTHR48081">
    <property type="entry name" value="AB HYDROLASE SUPERFAMILY PROTEIN C4A8.06C"/>
    <property type="match status" value="1"/>
</dbReference>
<feature type="domain" description="BD-FAE-like" evidence="2">
    <location>
        <begin position="22"/>
        <end position="151"/>
    </location>
</feature>
<dbReference type="EMBL" id="JANKHO010000559">
    <property type="protein sequence ID" value="KAJ3508469.1"/>
    <property type="molecule type" value="Genomic_DNA"/>
</dbReference>
<dbReference type="GO" id="GO:0016787">
    <property type="term" value="F:hydrolase activity"/>
    <property type="evidence" value="ECO:0007669"/>
    <property type="project" value="UniProtKB-KW"/>
</dbReference>
<keyword evidence="4" id="KW-1185">Reference proteome</keyword>